<sequence length="186" mass="20896">MMADTPRDEVIAEHILAPIDVALERDDGNDVVVMRREFVHTPEKLWQLLTQPELLAHWSPIVPNRVLDSVGPATSRENPDDAPVDAEVLSVAAPRAVTHRWDTEVLAWEITPIERGSSEQGSVLQLRQSVGDPEFISMMVAGWQVCFGRLAAEEDGVDRERVVGERAMDYGWKELNEHYQATLFAD</sequence>
<dbReference type="EMBL" id="BQKK01000002">
    <property type="protein sequence ID" value="GJN42632.1"/>
    <property type="molecule type" value="Genomic_DNA"/>
</dbReference>
<comment type="similarity">
    <text evidence="1">Belongs to the AHA1 family.</text>
</comment>
<dbReference type="SUPFAM" id="SSF55961">
    <property type="entry name" value="Bet v1-like"/>
    <property type="match status" value="1"/>
</dbReference>
<dbReference type="Pfam" id="PF08327">
    <property type="entry name" value="AHSA1"/>
    <property type="match status" value="1"/>
</dbReference>
<evidence type="ECO:0000259" key="2">
    <source>
        <dbReference type="Pfam" id="PF08327"/>
    </source>
</evidence>
<feature type="domain" description="Activator of Hsp90 ATPase homologue 1/2-like C-terminal" evidence="2">
    <location>
        <begin position="41"/>
        <end position="152"/>
    </location>
</feature>
<protein>
    <recommendedName>
        <fullName evidence="2">Activator of Hsp90 ATPase homologue 1/2-like C-terminal domain-containing protein</fullName>
    </recommendedName>
</protein>
<comment type="caution">
    <text evidence="3">The sequence shown here is derived from an EMBL/GenBank/DDBJ whole genome shotgun (WGS) entry which is preliminary data.</text>
</comment>
<dbReference type="InterPro" id="IPR013538">
    <property type="entry name" value="ASHA1/2-like_C"/>
</dbReference>
<evidence type="ECO:0000313" key="4">
    <source>
        <dbReference type="Proteomes" id="UP001054925"/>
    </source>
</evidence>
<dbReference type="InterPro" id="IPR023393">
    <property type="entry name" value="START-like_dom_sf"/>
</dbReference>
<dbReference type="Proteomes" id="UP001054925">
    <property type="component" value="Unassembled WGS sequence"/>
</dbReference>
<dbReference type="AlphaFoldDB" id="A0AAV5G5U5"/>
<organism evidence="3 4">
    <name type="scientific">Corynebacterium ammoniagenes</name>
    <name type="common">Brevibacterium ammoniagenes</name>
    <dbReference type="NCBI Taxonomy" id="1697"/>
    <lineage>
        <taxon>Bacteria</taxon>
        <taxon>Bacillati</taxon>
        <taxon>Actinomycetota</taxon>
        <taxon>Actinomycetes</taxon>
        <taxon>Mycobacteriales</taxon>
        <taxon>Corynebacteriaceae</taxon>
        <taxon>Corynebacterium</taxon>
    </lineage>
</organism>
<proteinExistence type="inferred from homology"/>
<evidence type="ECO:0000256" key="1">
    <source>
        <dbReference type="ARBA" id="ARBA00006817"/>
    </source>
</evidence>
<evidence type="ECO:0000313" key="3">
    <source>
        <dbReference type="EMBL" id="GJN42632.1"/>
    </source>
</evidence>
<reference evidence="3" key="1">
    <citation type="submission" date="2021-12" db="EMBL/GenBank/DDBJ databases">
        <title>Draft genome sequence of Corynebacterium ammoniagenes strain T-723.</title>
        <authorList>
            <person name="Matsuzawa M."/>
            <person name="Hiratani M."/>
            <person name="Abe I."/>
            <person name="Tsuji Y."/>
            <person name="Nakamura J."/>
        </authorList>
    </citation>
    <scope>NUCLEOTIDE SEQUENCE</scope>
    <source>
        <strain evidence="3">T-723</strain>
    </source>
</reference>
<accession>A0AAV5G5U5</accession>
<name>A0AAV5G5U5_CORAM</name>
<dbReference type="Gene3D" id="3.30.530.20">
    <property type="match status" value="1"/>
</dbReference>
<gene>
    <name evidence="3" type="ORF">CAT723_11110</name>
</gene>